<dbReference type="PANTHER" id="PTHR30075:SF2">
    <property type="entry name" value="GLYCINE--TRNA LIGASE, CHLOROPLASTIC_MITOCHONDRIAL 2"/>
    <property type="match status" value="1"/>
</dbReference>
<dbReference type="GO" id="GO:0006420">
    <property type="term" value="P:arginyl-tRNA aminoacylation"/>
    <property type="evidence" value="ECO:0007669"/>
    <property type="project" value="InterPro"/>
</dbReference>
<name>A0A2L2XC79_9FIRM</name>
<sequence>MTSSFLLEIGSEEIPARFIDPALEQIKKMTADLLNESRIKFESVETYGTPRRLAVLAAGISPVQEPLLQEVKGPAVKVAFNASGEATRAAQGFAKSQGVDVSDLVVKPVGPVDYVFAVKREEGRPTGEILKGLFLNIINGIHFPKPMRWGDLEVRFARPVRWLAALYGREVVDFEYAGLVSGRITYGHRFLSKGPIRLEKPEDYLDKLKEAHVMADPAERKKVIREQVCSVAGSEGGTVEVDQELLDEVTNLVEWPTALCGVFDRNYLRLPKEVLVTPMREHQRYFPVVDPAGALLPKFIAVRNGTAQHLDIVRAGNEKVLRARLSDASFFWDEDLKTPLSRRVDELKKVVWQESLGSVYEKVRRITTLARQLTAAMGLGDGPAETVSRAAYLCKADLVTSMVYEFPELQGVMGREYALRSGEESGVAEAIFEHYLPRFAGDRLPETFPGMALSLAEKLDTLVGCFGIGIQPTGSQDPYALRRQALGICHIIIERKLVLSLGDLLGRAYDGYAEGREGGAGTSPLSVERDNVLSALEEFFILRLKGILAERGFGHDTVEAVLAAGVDDIYGVLQRAGALDAFRQDEYFEELLTAFNRANNLAKKYEGTAVDASLFETDAERDLYGACGEVGVKVSGLLEKRDYSGALKEIGALRGPVDRFFEGVMVMVEDEKIKNNRLALLKNVAGLAAPVGDLSRIVTA</sequence>
<proteinExistence type="inferred from homology"/>
<evidence type="ECO:0000256" key="7">
    <source>
        <dbReference type="ARBA" id="ARBA00022917"/>
    </source>
</evidence>
<dbReference type="GO" id="GO:0004814">
    <property type="term" value="F:arginine-tRNA ligase activity"/>
    <property type="evidence" value="ECO:0007669"/>
    <property type="project" value="InterPro"/>
</dbReference>
<feature type="domain" description="DALR anticodon binding" evidence="11">
    <location>
        <begin position="593"/>
        <end position="685"/>
    </location>
</feature>
<keyword evidence="4 10" id="KW-0436">Ligase</keyword>
<dbReference type="GO" id="GO:0006426">
    <property type="term" value="P:glycyl-tRNA aminoacylation"/>
    <property type="evidence" value="ECO:0007669"/>
    <property type="project" value="UniProtKB-UniRule"/>
</dbReference>
<evidence type="ECO:0000256" key="10">
    <source>
        <dbReference type="HAMAP-Rule" id="MF_00255"/>
    </source>
</evidence>
<dbReference type="Pfam" id="PF02092">
    <property type="entry name" value="tRNA_synt_2f"/>
    <property type="match status" value="1"/>
</dbReference>
<dbReference type="GO" id="GO:0005829">
    <property type="term" value="C:cytosol"/>
    <property type="evidence" value="ECO:0007669"/>
    <property type="project" value="TreeGrafter"/>
</dbReference>
<dbReference type="RefSeq" id="WP_104372095.1">
    <property type="nucleotide sequence ID" value="NZ_BFAV01000119.1"/>
</dbReference>
<dbReference type="EC" id="6.1.1.14" evidence="10"/>
<evidence type="ECO:0000256" key="9">
    <source>
        <dbReference type="ARBA" id="ARBA00047937"/>
    </source>
</evidence>
<accession>A0A2L2XC79</accession>
<evidence type="ECO:0000256" key="2">
    <source>
        <dbReference type="ARBA" id="ARBA00008226"/>
    </source>
</evidence>
<comment type="similarity">
    <text evidence="2 10">Belongs to the class-II aminoacyl-tRNA synthetase family.</text>
</comment>
<comment type="catalytic activity">
    <reaction evidence="9 10">
        <text>tRNA(Gly) + glycine + ATP = glycyl-tRNA(Gly) + AMP + diphosphate</text>
        <dbReference type="Rhea" id="RHEA:16013"/>
        <dbReference type="Rhea" id="RHEA-COMP:9664"/>
        <dbReference type="Rhea" id="RHEA-COMP:9683"/>
        <dbReference type="ChEBI" id="CHEBI:30616"/>
        <dbReference type="ChEBI" id="CHEBI:33019"/>
        <dbReference type="ChEBI" id="CHEBI:57305"/>
        <dbReference type="ChEBI" id="CHEBI:78442"/>
        <dbReference type="ChEBI" id="CHEBI:78522"/>
        <dbReference type="ChEBI" id="CHEBI:456215"/>
        <dbReference type="EC" id="6.1.1.14"/>
    </reaction>
</comment>
<evidence type="ECO:0000313" key="13">
    <source>
        <dbReference type="Proteomes" id="UP000239549"/>
    </source>
</evidence>
<keyword evidence="8 10" id="KW-0030">Aminoacyl-tRNA synthetase</keyword>
<dbReference type="PROSITE" id="PS50861">
    <property type="entry name" value="AA_TRNA_LIGASE_II_GLYAB"/>
    <property type="match status" value="1"/>
</dbReference>
<dbReference type="InterPro" id="IPR015944">
    <property type="entry name" value="Gly-tRNA-synth_bsu"/>
</dbReference>
<dbReference type="Proteomes" id="UP000239549">
    <property type="component" value="Unassembled WGS sequence"/>
</dbReference>
<evidence type="ECO:0000259" key="11">
    <source>
        <dbReference type="Pfam" id="PF05746"/>
    </source>
</evidence>
<keyword evidence="3 10" id="KW-0963">Cytoplasm</keyword>
<evidence type="ECO:0000256" key="1">
    <source>
        <dbReference type="ARBA" id="ARBA00004496"/>
    </source>
</evidence>
<dbReference type="AlphaFoldDB" id="A0A2L2XC79"/>
<comment type="subunit">
    <text evidence="10">Tetramer of two alpha and two beta subunits.</text>
</comment>
<reference evidence="13" key="1">
    <citation type="submission" date="2018-02" db="EMBL/GenBank/DDBJ databases">
        <title>Genome sequence of Desulfocucumis palustris strain NAW-5.</title>
        <authorList>
            <person name="Watanabe M."/>
            <person name="Kojima H."/>
            <person name="Fukui M."/>
        </authorList>
    </citation>
    <scope>NUCLEOTIDE SEQUENCE [LARGE SCALE GENOMIC DNA]</scope>
    <source>
        <strain evidence="13">NAW-5</strain>
    </source>
</reference>
<dbReference type="OrthoDB" id="9775440at2"/>
<dbReference type="NCBIfam" id="TIGR00211">
    <property type="entry name" value="glyS"/>
    <property type="match status" value="1"/>
</dbReference>
<evidence type="ECO:0000313" key="12">
    <source>
        <dbReference type="EMBL" id="GBF33750.1"/>
    </source>
</evidence>
<dbReference type="InterPro" id="IPR006194">
    <property type="entry name" value="Gly-tRNA-synth_heterodimer"/>
</dbReference>
<keyword evidence="7 10" id="KW-0648">Protein biosynthesis</keyword>
<evidence type="ECO:0000256" key="3">
    <source>
        <dbReference type="ARBA" id="ARBA00022490"/>
    </source>
</evidence>
<evidence type="ECO:0000256" key="4">
    <source>
        <dbReference type="ARBA" id="ARBA00022598"/>
    </source>
</evidence>
<dbReference type="SUPFAM" id="SSF109604">
    <property type="entry name" value="HD-domain/PDEase-like"/>
    <property type="match status" value="1"/>
</dbReference>
<dbReference type="PANTHER" id="PTHR30075">
    <property type="entry name" value="GLYCYL-TRNA SYNTHETASE"/>
    <property type="match status" value="1"/>
</dbReference>
<keyword evidence="13" id="KW-1185">Reference proteome</keyword>
<dbReference type="HAMAP" id="MF_00255">
    <property type="entry name" value="Gly_tRNA_synth_beta"/>
    <property type="match status" value="1"/>
</dbReference>
<keyword evidence="5 10" id="KW-0547">Nucleotide-binding</keyword>
<dbReference type="GO" id="GO:0004820">
    <property type="term" value="F:glycine-tRNA ligase activity"/>
    <property type="evidence" value="ECO:0007669"/>
    <property type="project" value="UniProtKB-UniRule"/>
</dbReference>
<keyword evidence="6 10" id="KW-0067">ATP-binding</keyword>
<protein>
    <recommendedName>
        <fullName evidence="10">Glycine--tRNA ligase beta subunit</fullName>
        <ecNumber evidence="10">6.1.1.14</ecNumber>
    </recommendedName>
    <alternativeName>
        <fullName evidence="10">Glycyl-tRNA synthetase beta subunit</fullName>
        <shortName evidence="10">GlyRS</shortName>
    </alternativeName>
</protein>
<dbReference type="Pfam" id="PF05746">
    <property type="entry name" value="DALR_1"/>
    <property type="match status" value="1"/>
</dbReference>
<gene>
    <name evidence="10" type="primary">glyS</name>
    <name evidence="12" type="ORF">DCCM_2860</name>
</gene>
<comment type="subcellular location">
    <subcellularLocation>
        <location evidence="1 10">Cytoplasm</location>
    </subcellularLocation>
</comment>
<comment type="caution">
    <text evidence="12">The sequence shown here is derived from an EMBL/GenBank/DDBJ whole genome shotgun (WGS) entry which is preliminary data.</text>
</comment>
<organism evidence="12 13">
    <name type="scientific">Desulfocucumis palustris</name>
    <dbReference type="NCBI Taxonomy" id="1898651"/>
    <lineage>
        <taxon>Bacteria</taxon>
        <taxon>Bacillati</taxon>
        <taxon>Bacillota</taxon>
        <taxon>Clostridia</taxon>
        <taxon>Eubacteriales</taxon>
        <taxon>Desulfocucumaceae</taxon>
        <taxon>Desulfocucumis</taxon>
    </lineage>
</organism>
<dbReference type="GO" id="GO:0005524">
    <property type="term" value="F:ATP binding"/>
    <property type="evidence" value="ECO:0007669"/>
    <property type="project" value="UniProtKB-UniRule"/>
</dbReference>
<dbReference type="InterPro" id="IPR008909">
    <property type="entry name" value="DALR_anticod-bd"/>
</dbReference>
<dbReference type="EMBL" id="BFAV01000119">
    <property type="protein sequence ID" value="GBF33750.1"/>
    <property type="molecule type" value="Genomic_DNA"/>
</dbReference>
<evidence type="ECO:0000256" key="6">
    <source>
        <dbReference type="ARBA" id="ARBA00022840"/>
    </source>
</evidence>
<dbReference type="PRINTS" id="PR01045">
    <property type="entry name" value="TRNASYNTHGB"/>
</dbReference>
<evidence type="ECO:0000256" key="8">
    <source>
        <dbReference type="ARBA" id="ARBA00023146"/>
    </source>
</evidence>
<evidence type="ECO:0000256" key="5">
    <source>
        <dbReference type="ARBA" id="ARBA00022741"/>
    </source>
</evidence>